<sequence length="168" mass="17922">MPRLVFEEPKGGPAKPESARHRKETKRDNVVVVLKAATFALVIALFGAGILLATAGGADEREASAPPVPEIEASTSPAPPTTTTPLANIVAPEVRSQTAVITPPPPPPPTTTESVPPRAERPPGRSERFEVVGRQCDTPGAYAFTERYEPVVCARRPNGKAVWRRVFG</sequence>
<dbReference type="EMBL" id="JBHSIS010000006">
    <property type="protein sequence ID" value="MFC4854650.1"/>
    <property type="molecule type" value="Genomic_DNA"/>
</dbReference>
<evidence type="ECO:0000313" key="4">
    <source>
        <dbReference type="Proteomes" id="UP001595859"/>
    </source>
</evidence>
<organism evidence="3 4">
    <name type="scientific">Actinophytocola glycyrrhizae</name>
    <dbReference type="NCBI Taxonomy" id="2044873"/>
    <lineage>
        <taxon>Bacteria</taxon>
        <taxon>Bacillati</taxon>
        <taxon>Actinomycetota</taxon>
        <taxon>Actinomycetes</taxon>
        <taxon>Pseudonocardiales</taxon>
        <taxon>Pseudonocardiaceae</taxon>
    </lineage>
</organism>
<reference evidence="4" key="1">
    <citation type="journal article" date="2019" name="Int. J. Syst. Evol. Microbiol.">
        <title>The Global Catalogue of Microorganisms (GCM) 10K type strain sequencing project: providing services to taxonomists for standard genome sequencing and annotation.</title>
        <authorList>
            <consortium name="The Broad Institute Genomics Platform"/>
            <consortium name="The Broad Institute Genome Sequencing Center for Infectious Disease"/>
            <person name="Wu L."/>
            <person name="Ma J."/>
        </authorList>
    </citation>
    <scope>NUCLEOTIDE SEQUENCE [LARGE SCALE GENOMIC DNA]</scope>
    <source>
        <strain evidence="4">ZS-22-S1</strain>
    </source>
</reference>
<feature type="transmembrane region" description="Helical" evidence="2">
    <location>
        <begin position="30"/>
        <end position="53"/>
    </location>
</feature>
<proteinExistence type="predicted"/>
<evidence type="ECO:0000256" key="1">
    <source>
        <dbReference type="SAM" id="MobiDB-lite"/>
    </source>
</evidence>
<comment type="caution">
    <text evidence="3">The sequence shown here is derived from an EMBL/GenBank/DDBJ whole genome shotgun (WGS) entry which is preliminary data.</text>
</comment>
<keyword evidence="4" id="KW-1185">Reference proteome</keyword>
<feature type="compositionally biased region" description="Basic and acidic residues" evidence="1">
    <location>
        <begin position="1"/>
        <end position="10"/>
    </location>
</feature>
<protein>
    <submittedName>
        <fullName evidence="3">Uncharacterized protein</fullName>
    </submittedName>
</protein>
<gene>
    <name evidence="3" type="ORF">ACFPCV_14165</name>
</gene>
<keyword evidence="2" id="KW-0472">Membrane</keyword>
<name>A0ABV9S290_9PSEU</name>
<evidence type="ECO:0000313" key="3">
    <source>
        <dbReference type="EMBL" id="MFC4854650.1"/>
    </source>
</evidence>
<feature type="region of interest" description="Disordered" evidence="1">
    <location>
        <begin position="60"/>
        <end position="126"/>
    </location>
</feature>
<accession>A0ABV9S290</accession>
<feature type="region of interest" description="Disordered" evidence="1">
    <location>
        <begin position="1"/>
        <end position="25"/>
    </location>
</feature>
<dbReference type="Proteomes" id="UP001595859">
    <property type="component" value="Unassembled WGS sequence"/>
</dbReference>
<dbReference type="RefSeq" id="WP_378056580.1">
    <property type="nucleotide sequence ID" value="NZ_JBHSIS010000006.1"/>
</dbReference>
<keyword evidence="2" id="KW-1133">Transmembrane helix</keyword>
<keyword evidence="2" id="KW-0812">Transmembrane</keyword>
<evidence type="ECO:0000256" key="2">
    <source>
        <dbReference type="SAM" id="Phobius"/>
    </source>
</evidence>